<dbReference type="InterPro" id="IPR021176">
    <property type="entry name" value="Competence-induced_CoiA"/>
</dbReference>
<dbReference type="InterPro" id="IPR057252">
    <property type="entry name" value="CoiA_C"/>
</dbReference>
<dbReference type="EMBL" id="FNYW01000019">
    <property type="protein sequence ID" value="SEI77825.1"/>
    <property type="molecule type" value="Genomic_DNA"/>
</dbReference>
<organism evidence="4 5">
    <name type="scientific">Alkalibacterium gilvum</name>
    <dbReference type="NCBI Taxonomy" id="1130080"/>
    <lineage>
        <taxon>Bacteria</taxon>
        <taxon>Bacillati</taxon>
        <taxon>Bacillota</taxon>
        <taxon>Bacilli</taxon>
        <taxon>Lactobacillales</taxon>
        <taxon>Carnobacteriaceae</taxon>
        <taxon>Alkalibacterium</taxon>
    </lineage>
</organism>
<evidence type="ECO:0000259" key="1">
    <source>
        <dbReference type="Pfam" id="PF06054"/>
    </source>
</evidence>
<dbReference type="OrthoDB" id="3784230at2"/>
<dbReference type="PIRSF" id="PIRSF007487">
    <property type="entry name" value="Competence-induced_CoiA_bac"/>
    <property type="match status" value="1"/>
</dbReference>
<dbReference type="Pfam" id="PF25164">
    <property type="entry name" value="CoiA_N"/>
    <property type="match status" value="1"/>
</dbReference>
<proteinExistence type="predicted"/>
<dbReference type="STRING" id="1130080.SAMN04488113_11916"/>
<name>A0A1H6TNM7_9LACT</name>
<evidence type="ECO:0000259" key="3">
    <source>
        <dbReference type="Pfam" id="PF25166"/>
    </source>
</evidence>
<evidence type="ECO:0000313" key="5">
    <source>
        <dbReference type="Proteomes" id="UP000198564"/>
    </source>
</evidence>
<dbReference type="InterPro" id="IPR057253">
    <property type="entry name" value="CoiA-like_N"/>
</dbReference>
<dbReference type="Pfam" id="PF06054">
    <property type="entry name" value="CoiA_nuc"/>
    <property type="match status" value="1"/>
</dbReference>
<dbReference type="Proteomes" id="UP000198564">
    <property type="component" value="Unassembled WGS sequence"/>
</dbReference>
<sequence>MFTAVDDQGGLLFASSFTEDKLCYCSGCREEVIFKKGVINQPHFAHKRQSFCQYFSEGETSEHIKGKLLLYEWFKREKFKVKLELFIPELKQRPDLFINYKETRIAIEFQCSPISKKIIKKRTRGYIEKGIKVIWILGKKLKVSNKFTSQQYDYLSINKNGQYNLLQLNQDEQCLEIITNIRSSDKGIRFKKKFLPFESDKVAVEKTLNTQYLTKEAKMKRKSVEVKKLQHLSFYKDKRTRRFFELLYQNNLSIQTLPDVLFYSVSNEWLIRTFSYQWKLLIFLWINTLSYYEIITLKRLGRKVNSWKKENELIQYLLPYSEETNELLPFIEFLNVLSEVGFLKKVGELKWVRIKIEE</sequence>
<dbReference type="AlphaFoldDB" id="A0A1H6TNM7"/>
<accession>A0A1H6TNM7</accession>
<evidence type="ECO:0000313" key="4">
    <source>
        <dbReference type="EMBL" id="SEI77825.1"/>
    </source>
</evidence>
<dbReference type="InterPro" id="IPR010330">
    <property type="entry name" value="CoiA_nuc"/>
</dbReference>
<feature type="domain" description="Competence protein CoiA nuclease-like" evidence="1">
    <location>
        <begin position="59"/>
        <end position="191"/>
    </location>
</feature>
<protein>
    <submittedName>
        <fullName evidence="4">Competence protein CoiA</fullName>
    </submittedName>
</protein>
<evidence type="ECO:0000259" key="2">
    <source>
        <dbReference type="Pfam" id="PF25164"/>
    </source>
</evidence>
<dbReference type="RefSeq" id="WP_091634713.1">
    <property type="nucleotide sequence ID" value="NZ_FNYW01000019.1"/>
</dbReference>
<keyword evidence="5" id="KW-1185">Reference proteome</keyword>
<feature type="domain" description="Competence protein CoiA-like N-terminal" evidence="2">
    <location>
        <begin position="20"/>
        <end position="55"/>
    </location>
</feature>
<dbReference type="Pfam" id="PF25166">
    <property type="entry name" value="CoiA_C"/>
    <property type="match status" value="1"/>
</dbReference>
<feature type="domain" description="Competence protein CoiA C-terminal" evidence="3">
    <location>
        <begin position="227"/>
        <end position="354"/>
    </location>
</feature>
<gene>
    <name evidence="4" type="ORF">SAMN04488113_11916</name>
</gene>
<reference evidence="5" key="1">
    <citation type="submission" date="2016-10" db="EMBL/GenBank/DDBJ databases">
        <authorList>
            <person name="Varghese N."/>
            <person name="Submissions S."/>
        </authorList>
    </citation>
    <scope>NUCLEOTIDE SEQUENCE [LARGE SCALE GENOMIC DNA]</scope>
    <source>
        <strain evidence="5">DSM 25751</strain>
    </source>
</reference>